<comment type="caution">
    <text evidence="1">The sequence shown here is derived from an EMBL/GenBank/DDBJ whole genome shotgun (WGS) entry which is preliminary data.</text>
</comment>
<dbReference type="AlphaFoldDB" id="A0A5J4VI31"/>
<gene>
    <name evidence="1" type="ORF">EZS28_022179</name>
</gene>
<accession>A0A5J4VI31</accession>
<organism evidence="1 2">
    <name type="scientific">Streblomastix strix</name>
    <dbReference type="NCBI Taxonomy" id="222440"/>
    <lineage>
        <taxon>Eukaryota</taxon>
        <taxon>Metamonada</taxon>
        <taxon>Preaxostyla</taxon>
        <taxon>Oxymonadida</taxon>
        <taxon>Streblomastigidae</taxon>
        <taxon>Streblomastix</taxon>
    </lineage>
</organism>
<reference evidence="1 2" key="1">
    <citation type="submission" date="2019-03" db="EMBL/GenBank/DDBJ databases">
        <title>Single cell metagenomics reveals metabolic interactions within the superorganism composed of flagellate Streblomastix strix and complex community of Bacteroidetes bacteria on its surface.</title>
        <authorList>
            <person name="Treitli S.C."/>
            <person name="Kolisko M."/>
            <person name="Husnik F."/>
            <person name="Keeling P."/>
            <person name="Hampl V."/>
        </authorList>
    </citation>
    <scope>NUCLEOTIDE SEQUENCE [LARGE SCALE GENOMIC DNA]</scope>
    <source>
        <strain evidence="1">ST1C</strain>
    </source>
</reference>
<protein>
    <submittedName>
        <fullName evidence="1">Uncharacterized protein</fullName>
    </submittedName>
</protein>
<dbReference type="EMBL" id="SNRW01006858">
    <property type="protein sequence ID" value="KAA6382297.1"/>
    <property type="molecule type" value="Genomic_DNA"/>
</dbReference>
<evidence type="ECO:0000313" key="2">
    <source>
        <dbReference type="Proteomes" id="UP000324800"/>
    </source>
</evidence>
<dbReference type="Proteomes" id="UP000324800">
    <property type="component" value="Unassembled WGS sequence"/>
</dbReference>
<name>A0A5J4VI31_9EUKA</name>
<evidence type="ECO:0000313" key="1">
    <source>
        <dbReference type="EMBL" id="KAA6382297.1"/>
    </source>
</evidence>
<sequence length="104" mass="11902">MRPYPSVEELNQPTTQEHEAIQCTLTNMIVMIWLDNKTNGAVGMLTNTNTEEVLIKINNNNEKKTNNRNIGMFYQLRDVFCEGWTARGSIQSLRPNMAVSQQRG</sequence>
<proteinExistence type="predicted"/>